<dbReference type="EMBL" id="CP042161">
    <property type="protein sequence ID" value="QDS37930.1"/>
    <property type="molecule type" value="Genomic_DNA"/>
</dbReference>
<feature type="chain" id="PRO_5021816141" evidence="1">
    <location>
        <begin position="25"/>
        <end position="329"/>
    </location>
</feature>
<reference evidence="2 3" key="1">
    <citation type="submission" date="2019-07" db="EMBL/GenBank/DDBJ databases">
        <title>Characterization of Brevibacillus brevis HK544, as a potential biocontrol agent.</title>
        <authorList>
            <person name="Kim H."/>
        </authorList>
    </citation>
    <scope>NUCLEOTIDE SEQUENCE [LARGE SCALE GENOMIC DNA]</scope>
    <source>
        <strain evidence="2 3">HK544</strain>
    </source>
</reference>
<sequence>MKKTWLYPAIAGIALLATGCYNNAAPNYTHPNKTMSYQSAPHVRNFDGMHVRNYDGMRSTNIDGYHHTRNYNGTSTTNFDGIHTRSYDGTRDGLHVRNYDGMGLTNNAGINNGVYPNGTSPRANVNNYNAFTSGMRPYNAFTDHKAGMGTGTGTAGVYNTPTGRHHSIYQQHSWNRGGAGVMQTGMPHMGYAQTDRQHMKTASVTNVYVDRDALAKAVGNVTASCPGVQRSTVLVTDKEVFVGVHTQGADAHTAKKQAKMNAESVSPRYYKVYVTDNPNDIQEIARVASRSSNVSTARTEDAKSIETLIKRMGGTSHNVKATHKATTSR</sequence>
<organism evidence="2 3">
    <name type="scientific">Brevibacillus brevis</name>
    <name type="common">Bacillus brevis</name>
    <dbReference type="NCBI Taxonomy" id="1393"/>
    <lineage>
        <taxon>Bacteria</taxon>
        <taxon>Bacillati</taxon>
        <taxon>Bacillota</taxon>
        <taxon>Bacilli</taxon>
        <taxon>Bacillales</taxon>
        <taxon>Paenibacillaceae</taxon>
        <taxon>Brevibacillus</taxon>
    </lineage>
</organism>
<evidence type="ECO:0000256" key="1">
    <source>
        <dbReference type="SAM" id="SignalP"/>
    </source>
</evidence>
<protein>
    <submittedName>
        <fullName evidence="2">Sporulation protein</fullName>
    </submittedName>
</protein>
<evidence type="ECO:0000313" key="2">
    <source>
        <dbReference type="EMBL" id="QDS37930.1"/>
    </source>
</evidence>
<accession>A0A517IGA2</accession>
<gene>
    <name evidence="2" type="ORF">FPS98_30300</name>
</gene>
<feature type="signal peptide" evidence="1">
    <location>
        <begin position="1"/>
        <end position="24"/>
    </location>
</feature>
<name>A0A517IGA2_BREBE</name>
<dbReference type="Proteomes" id="UP000317713">
    <property type="component" value="Chromosome"/>
</dbReference>
<dbReference type="InterPro" id="IPR019076">
    <property type="entry name" value="Spore_lipoprot_YhcN/YlaJ-like"/>
</dbReference>
<evidence type="ECO:0000313" key="3">
    <source>
        <dbReference type="Proteomes" id="UP000317713"/>
    </source>
</evidence>
<proteinExistence type="predicted"/>
<dbReference type="PROSITE" id="PS51257">
    <property type="entry name" value="PROKAR_LIPOPROTEIN"/>
    <property type="match status" value="1"/>
</dbReference>
<dbReference type="AlphaFoldDB" id="A0A517IGA2"/>
<dbReference type="Pfam" id="PF09580">
    <property type="entry name" value="Spore_YhcN_YlaJ"/>
    <property type="match status" value="1"/>
</dbReference>
<keyword evidence="1" id="KW-0732">Signal</keyword>